<evidence type="ECO:0000256" key="1">
    <source>
        <dbReference type="SAM" id="MobiDB-lite"/>
    </source>
</evidence>
<evidence type="ECO:0000313" key="4">
    <source>
        <dbReference type="Proteomes" id="UP000320179"/>
    </source>
</evidence>
<dbReference type="SMART" id="SM00382">
    <property type="entry name" value="AAA"/>
    <property type="match status" value="1"/>
</dbReference>
<dbReference type="SUPFAM" id="SSF52540">
    <property type="entry name" value="P-loop containing nucleoside triphosphate hydrolases"/>
    <property type="match status" value="1"/>
</dbReference>
<dbReference type="Proteomes" id="UP000320179">
    <property type="component" value="Chromosome"/>
</dbReference>
<dbReference type="InterPro" id="IPR045427">
    <property type="entry name" value="MoxR"/>
</dbReference>
<dbReference type="PANTHER" id="PTHR32204:SF0">
    <property type="entry name" value="ATPASE RAVA"/>
    <property type="match status" value="1"/>
</dbReference>
<organism evidence="3 4">
    <name type="scientific">Myxococcus xanthus</name>
    <dbReference type="NCBI Taxonomy" id="34"/>
    <lineage>
        <taxon>Bacteria</taxon>
        <taxon>Pseudomonadati</taxon>
        <taxon>Myxococcota</taxon>
        <taxon>Myxococcia</taxon>
        <taxon>Myxococcales</taxon>
        <taxon>Cystobacterineae</taxon>
        <taxon>Myxococcaceae</taxon>
        <taxon>Myxococcus</taxon>
    </lineage>
</organism>
<dbReference type="Pfam" id="PF20030">
    <property type="entry name" value="bpMoxR"/>
    <property type="match status" value="1"/>
</dbReference>
<dbReference type="Pfam" id="PF17868">
    <property type="entry name" value="AAA_lid_8"/>
    <property type="match status" value="1"/>
</dbReference>
<evidence type="ECO:0000313" key="3">
    <source>
        <dbReference type="EMBL" id="QDE72034.1"/>
    </source>
</evidence>
<feature type="region of interest" description="Disordered" evidence="1">
    <location>
        <begin position="327"/>
        <end position="364"/>
    </location>
</feature>
<dbReference type="InterPro" id="IPR003593">
    <property type="entry name" value="AAA+_ATPase"/>
</dbReference>
<dbReference type="RefSeq" id="WP_140800459.1">
    <property type="nucleotide sequence ID" value="NZ_CP017173.1"/>
</dbReference>
<proteinExistence type="predicted"/>
<evidence type="ECO:0000259" key="2">
    <source>
        <dbReference type="SMART" id="SM00382"/>
    </source>
</evidence>
<gene>
    <name evidence="3" type="ORF">BHS09_36445</name>
</gene>
<feature type="compositionally biased region" description="Basic and acidic residues" evidence="1">
    <location>
        <begin position="327"/>
        <end position="348"/>
    </location>
</feature>
<protein>
    <submittedName>
        <fullName evidence="3">ATPase</fullName>
    </submittedName>
</protein>
<dbReference type="CDD" id="cd00009">
    <property type="entry name" value="AAA"/>
    <property type="match status" value="1"/>
</dbReference>
<dbReference type="InterPro" id="IPR050513">
    <property type="entry name" value="RavA_ATPases"/>
</dbReference>
<name>A0AAE6G6U6_MYXXA</name>
<dbReference type="EMBL" id="CP017174">
    <property type="protein sequence ID" value="QDE72034.1"/>
    <property type="molecule type" value="Genomic_DNA"/>
</dbReference>
<feature type="domain" description="AAA+ ATPase" evidence="2">
    <location>
        <begin position="44"/>
        <end position="185"/>
    </location>
</feature>
<dbReference type="PANTHER" id="PTHR32204">
    <property type="entry name" value="ATPASE RAVA"/>
    <property type="match status" value="1"/>
</dbReference>
<dbReference type="AlphaFoldDB" id="A0AAE6G6U6"/>
<reference evidence="3 4" key="1">
    <citation type="journal article" date="2019" name="Science">
        <title>Social genes are selection hotspots in kin groups of a soil microbe.</title>
        <authorList>
            <person name="Wielgoss S."/>
            <person name="Wolfensberger R."/>
            <person name="Sun L."/>
            <person name="Fiegna F."/>
            <person name="Velicer G.J."/>
        </authorList>
    </citation>
    <scope>NUCLEOTIDE SEQUENCE [LARGE SCALE GENOMIC DNA]</scope>
    <source>
        <strain evidence="3 4">MC3.5.9c15</strain>
    </source>
</reference>
<dbReference type="InterPro" id="IPR027417">
    <property type="entry name" value="P-loop_NTPase"/>
</dbReference>
<sequence length="539" mass="60484">MAEPLKKQLPSDLTSRIEALRDALLTGLVERDVPVRLALLAALAGEHLLLIGPPGTAKSLVARRLHLAFHPATYFERLLTRFTVPEELFGPLSIKGLEEDRYERLTEAYLPKASVAFLDEIFKANSAILNALLTLLNEREFDNGKRRESTPLISVVGASNELPEGEELDALFDRFLLRCHVGPVSKAGFPSLLELRGDVVAEFSRQLRLSDEDLAEVRQAATAVAVPGDVVALLADLRDWCTAEGIQVSDRRWRKIVKLLQTAALTNGRDRVSIWDCWLLQHCLWSEPEQRAKVHDWYEARAGASAAMDPSRLTRIVVSWEARLKQDQDSRSQARDAEGNLLFKDTDGKPTVNKGGRAQARRGGEPLYLAPHDAYAKDPGSYGTGYNNSKITDRTNAGAGFTRGELNAYWIHDPSRNFRQFDRWANRDAYLTNQANWHMEDVDLPPFMEPTRQKAAHVDACLKELTTLGQQVETYKTQLLAHIASLDADIRAHLWVTDDFAEPAARSLEGTRREVDTLLGRLEKLRQGFELLPREEAAR</sequence>
<dbReference type="Gene3D" id="3.40.50.300">
    <property type="entry name" value="P-loop containing nucleotide triphosphate hydrolases"/>
    <property type="match status" value="1"/>
</dbReference>
<accession>A0AAE6G6U6</accession>
<dbReference type="InterPro" id="IPR041538">
    <property type="entry name" value="RavA-like_AAA_lid"/>
</dbReference>